<dbReference type="Gene3D" id="3.40.50.2000">
    <property type="entry name" value="Glycogen Phosphorylase B"/>
    <property type="match status" value="2"/>
</dbReference>
<reference evidence="3 4" key="1">
    <citation type="journal article" date="2016" name="Sci. Rep.">
        <title>Insights into Adaptations to a Near-Obligate Nematode Endoparasitic Lifestyle from the Finished Genome of Drechmeria coniospora.</title>
        <authorList>
            <person name="Zhang L."/>
            <person name="Zhou Z."/>
            <person name="Guo Q."/>
            <person name="Fokkens L."/>
            <person name="Miskei M."/>
            <person name="Pocsi I."/>
            <person name="Zhang W."/>
            <person name="Chen M."/>
            <person name="Wang L."/>
            <person name="Sun Y."/>
            <person name="Donzelli B.G."/>
            <person name="Gibson D.M."/>
            <person name="Nelson D.R."/>
            <person name="Luo J.G."/>
            <person name="Rep M."/>
            <person name="Liu H."/>
            <person name="Yang S."/>
            <person name="Wang J."/>
            <person name="Krasnoff S.B."/>
            <person name="Xu Y."/>
            <person name="Molnar I."/>
            <person name="Lin M."/>
        </authorList>
    </citation>
    <scope>NUCLEOTIDE SEQUENCE [LARGE SCALE GENOMIC DNA]</scope>
    <source>
        <strain evidence="3 4">ARSEF 6962</strain>
    </source>
</reference>
<feature type="domain" description="Erythromycin biosynthesis protein CIII-like C-terminal" evidence="2">
    <location>
        <begin position="258"/>
        <end position="335"/>
    </location>
</feature>
<dbReference type="SUPFAM" id="SSF53756">
    <property type="entry name" value="UDP-Glycosyltransferase/glycogen phosphorylase"/>
    <property type="match status" value="1"/>
</dbReference>
<sequence length="641" mass="69141">MVKNPGLIPSLESLRGGDISKKRKMIKDMLHGFWLSCVEPDELSGQAFVADAIIANPPSFAHVHCAEALAVPLHMMFTMPWTSTRAFPHPLATLKTDNIEPGTAYYMSYGVVDFMTWQGLGDIINNWRSNDLNLEKVPACVGPGLLDTLKVPWTYCWSPTLVPKPQDWPSYIDVCGFFMRDEPEYEPPRELADFLESGPMPVYIGFGSIVLENAQEMTRTILQGCERAGVRAVISRGWSNLGGDSPNTKDVFYLGDCPHEWLFKRVAAVVHHGGAGTTACGLLNARPTFIVPFFGDQPFWGSIIASKGIGPVPIRHQDLDADNLASALRFCLEPEVQKSTQAMSELIRLEHGVKSAVESFHARLPAANITCDLSHNHPARWSYSLPQARGTRQLKLSDTALAILLQRKLVKPSDVQPLRAVPYHIDINHWDPLTAGAASLFGTVSNFTVALGGTFVDPYKKYRSALSSGKDKKTASLASAAAAGKGLGQASGSVVKGALVDMPLALAEGLRATPKLYGDTVEDHGKVTDWKSGGVVAGKSFGFGMYRGLTEFVTKPMDGAKKEGSLGFIKGVGKGSVGLIAKPGAAMVGLIAYPAKGIYESIKALNRSGLKRLDMARTARLEAARELELGPEAALLAPGGE</sequence>
<dbReference type="STRING" id="98403.A0A151GXH6"/>
<dbReference type="PANTHER" id="PTHR48050">
    <property type="entry name" value="STEROL 3-BETA-GLUCOSYLTRANSFERASE"/>
    <property type="match status" value="1"/>
</dbReference>
<gene>
    <name evidence="3" type="ORF">DCS_02953</name>
</gene>
<dbReference type="InterPro" id="IPR050426">
    <property type="entry name" value="Glycosyltransferase_28"/>
</dbReference>
<dbReference type="EMBL" id="LAYC01000001">
    <property type="protein sequence ID" value="KYK61809.1"/>
    <property type="molecule type" value="Genomic_DNA"/>
</dbReference>
<accession>A0A151GXH6</accession>
<protein>
    <recommendedName>
        <fullName evidence="2">Erythromycin biosynthesis protein CIII-like C-terminal domain-containing protein</fullName>
    </recommendedName>
</protein>
<dbReference type="RefSeq" id="XP_040661161.1">
    <property type="nucleotide sequence ID" value="XM_040800278.1"/>
</dbReference>
<dbReference type="CDD" id="cd03784">
    <property type="entry name" value="GT1_Gtf-like"/>
    <property type="match status" value="1"/>
</dbReference>
<dbReference type="PANTHER" id="PTHR48050:SF27">
    <property type="entry name" value="GLUCOSYLTRANSFERASE, PUTATIVE (AFU_ORTHOLOGUE AFUA_7G04880)-RELATED"/>
    <property type="match status" value="1"/>
</dbReference>
<dbReference type="InterPro" id="IPR002213">
    <property type="entry name" value="UDP_glucos_trans"/>
</dbReference>
<evidence type="ECO:0000259" key="2">
    <source>
        <dbReference type="Pfam" id="PF06722"/>
    </source>
</evidence>
<keyword evidence="4" id="KW-1185">Reference proteome</keyword>
<dbReference type="FunFam" id="3.40.50.2000:FF:000009">
    <property type="entry name" value="Sterol 3-beta-glucosyltransferase UGT80A2"/>
    <property type="match status" value="1"/>
</dbReference>
<dbReference type="InterPro" id="IPR010610">
    <property type="entry name" value="EryCIII-like_C"/>
</dbReference>
<organism evidence="3 4">
    <name type="scientific">Drechmeria coniospora</name>
    <name type="common">Nematophagous fungus</name>
    <name type="synonym">Meria coniospora</name>
    <dbReference type="NCBI Taxonomy" id="98403"/>
    <lineage>
        <taxon>Eukaryota</taxon>
        <taxon>Fungi</taxon>
        <taxon>Dikarya</taxon>
        <taxon>Ascomycota</taxon>
        <taxon>Pezizomycotina</taxon>
        <taxon>Sordariomycetes</taxon>
        <taxon>Hypocreomycetidae</taxon>
        <taxon>Hypocreales</taxon>
        <taxon>Ophiocordycipitaceae</taxon>
        <taxon>Drechmeria</taxon>
    </lineage>
</organism>
<dbReference type="InParanoid" id="A0A151GXH6"/>
<dbReference type="AlphaFoldDB" id="A0A151GXH6"/>
<proteinExistence type="predicted"/>
<keyword evidence="1" id="KW-0808">Transferase</keyword>
<evidence type="ECO:0000256" key="1">
    <source>
        <dbReference type="ARBA" id="ARBA00022679"/>
    </source>
</evidence>
<name>A0A151GXH6_DRECN</name>
<comment type="caution">
    <text evidence="3">The sequence shown here is derived from an EMBL/GenBank/DDBJ whole genome shotgun (WGS) entry which is preliminary data.</text>
</comment>
<dbReference type="Pfam" id="PF06722">
    <property type="entry name" value="EryCIII-like_C"/>
    <property type="match status" value="1"/>
</dbReference>
<evidence type="ECO:0000313" key="4">
    <source>
        <dbReference type="Proteomes" id="UP000076580"/>
    </source>
</evidence>
<dbReference type="GeneID" id="63715596"/>
<dbReference type="Proteomes" id="UP000076580">
    <property type="component" value="Chromosome 01"/>
</dbReference>
<evidence type="ECO:0000313" key="3">
    <source>
        <dbReference type="EMBL" id="KYK61809.1"/>
    </source>
</evidence>
<dbReference type="GO" id="GO:0016906">
    <property type="term" value="F:sterol 3-beta-glucosyltransferase activity"/>
    <property type="evidence" value="ECO:0007669"/>
    <property type="project" value="UniProtKB-ARBA"/>
</dbReference>